<feature type="domain" description="PH" evidence="2">
    <location>
        <begin position="265"/>
        <end position="364"/>
    </location>
</feature>
<dbReference type="PANTHER" id="PTHR14336">
    <property type="entry name" value="TANDEM PH DOMAIN CONTAINING PROTEIN"/>
    <property type="match status" value="1"/>
</dbReference>
<evidence type="ECO:0000259" key="2">
    <source>
        <dbReference type="PROSITE" id="PS50003"/>
    </source>
</evidence>
<dbReference type="CDD" id="cd13298">
    <property type="entry name" value="PH1_PH_fungal"/>
    <property type="match status" value="1"/>
</dbReference>
<dbReference type="PROSITE" id="PS50003">
    <property type="entry name" value="PH_DOMAIN"/>
    <property type="match status" value="2"/>
</dbReference>
<proteinExistence type="predicted"/>
<feature type="compositionally biased region" description="Low complexity" evidence="1">
    <location>
        <begin position="1"/>
        <end position="17"/>
    </location>
</feature>
<dbReference type="InterPro" id="IPR051707">
    <property type="entry name" value="PI-Interact_SigTrans_Reg"/>
</dbReference>
<protein>
    <submittedName>
        <fullName evidence="3">PH-domain-containing protein</fullName>
    </submittedName>
</protein>
<dbReference type="Proteomes" id="UP000800036">
    <property type="component" value="Unassembled WGS sequence"/>
</dbReference>
<name>A0A6A5V6M9_9PLEO</name>
<dbReference type="SMART" id="SM00233">
    <property type="entry name" value="PH"/>
    <property type="match status" value="2"/>
</dbReference>
<feature type="region of interest" description="Disordered" evidence="1">
    <location>
        <begin position="1"/>
        <end position="25"/>
    </location>
</feature>
<feature type="domain" description="PH" evidence="2">
    <location>
        <begin position="55"/>
        <end position="152"/>
    </location>
</feature>
<dbReference type="EMBL" id="ML976699">
    <property type="protein sequence ID" value="KAF1970656.1"/>
    <property type="molecule type" value="Genomic_DNA"/>
</dbReference>
<dbReference type="CDD" id="cd13299">
    <property type="entry name" value="PH2_PH_fungal"/>
    <property type="match status" value="1"/>
</dbReference>
<dbReference type="Pfam" id="PF00169">
    <property type="entry name" value="PH"/>
    <property type="match status" value="2"/>
</dbReference>
<gene>
    <name evidence="3" type="ORF">BU23DRAFT_556616</name>
</gene>
<feature type="compositionally biased region" description="Polar residues" evidence="1">
    <location>
        <begin position="378"/>
        <end position="395"/>
    </location>
</feature>
<feature type="region of interest" description="Disordered" evidence="1">
    <location>
        <begin position="183"/>
        <end position="212"/>
    </location>
</feature>
<sequence length="410" mass="45847">MTETTPNTPTKPITIGPAPMQLETPAHPPRLEALRANNDSGMSPVNQNGSFAFDRVIHSGSIMKRTRKTKQWKPVYLVLRPNLLSIYRDKDETKLRHQITLSEITAVARQKDSKKKIQHVFGVFSPARNYHLAAASEKEAQRWVDLIRAEARIDEDEEDMVIMSPTGDKTFSGFDRSTREIIGSSSSEVERPTSSVAPENMHSARRPSHTLNYSGNEYGSFSDFSDTGGPVHAKFQGSANSLPPPPEGHNVSQQSNIGTVPDNERVVYHGWLYVLKSKGGVRQWKKVWVVLRPKALALYKNEDEYSANLVIPFPNIIDAVDIDPPSKSKQHCFQVISEDKNFRFSAPNENTLSKWLGAFKSLLVKRKEAEQQRVLQEAGNTQPSRTSTSAKQPAQKNPPSPAVPQQTPHH</sequence>
<evidence type="ECO:0000256" key="1">
    <source>
        <dbReference type="SAM" id="MobiDB-lite"/>
    </source>
</evidence>
<keyword evidence="4" id="KW-1185">Reference proteome</keyword>
<evidence type="ECO:0000313" key="3">
    <source>
        <dbReference type="EMBL" id="KAF1970656.1"/>
    </source>
</evidence>
<feature type="region of interest" description="Disordered" evidence="1">
    <location>
        <begin position="229"/>
        <end position="257"/>
    </location>
</feature>
<dbReference type="Gene3D" id="2.30.29.30">
    <property type="entry name" value="Pleckstrin-homology domain (PH domain)/Phosphotyrosine-binding domain (PTB)"/>
    <property type="match status" value="2"/>
</dbReference>
<dbReference type="OrthoDB" id="2157866at2759"/>
<accession>A0A6A5V6M9</accession>
<dbReference type="InterPro" id="IPR001849">
    <property type="entry name" value="PH_domain"/>
</dbReference>
<feature type="region of interest" description="Disordered" evidence="1">
    <location>
        <begin position="370"/>
        <end position="410"/>
    </location>
</feature>
<dbReference type="InterPro" id="IPR011993">
    <property type="entry name" value="PH-like_dom_sf"/>
</dbReference>
<dbReference type="SUPFAM" id="SSF50729">
    <property type="entry name" value="PH domain-like"/>
    <property type="match status" value="2"/>
</dbReference>
<dbReference type="AlphaFoldDB" id="A0A6A5V6M9"/>
<reference evidence="3" key="1">
    <citation type="journal article" date="2020" name="Stud. Mycol.">
        <title>101 Dothideomycetes genomes: a test case for predicting lifestyles and emergence of pathogens.</title>
        <authorList>
            <person name="Haridas S."/>
            <person name="Albert R."/>
            <person name="Binder M."/>
            <person name="Bloem J."/>
            <person name="Labutti K."/>
            <person name="Salamov A."/>
            <person name="Andreopoulos B."/>
            <person name="Baker S."/>
            <person name="Barry K."/>
            <person name="Bills G."/>
            <person name="Bluhm B."/>
            <person name="Cannon C."/>
            <person name="Castanera R."/>
            <person name="Culley D."/>
            <person name="Daum C."/>
            <person name="Ezra D."/>
            <person name="Gonzalez J."/>
            <person name="Henrissat B."/>
            <person name="Kuo A."/>
            <person name="Liang C."/>
            <person name="Lipzen A."/>
            <person name="Lutzoni F."/>
            <person name="Magnuson J."/>
            <person name="Mondo S."/>
            <person name="Nolan M."/>
            <person name="Ohm R."/>
            <person name="Pangilinan J."/>
            <person name="Park H.-J."/>
            <person name="Ramirez L."/>
            <person name="Alfaro M."/>
            <person name="Sun H."/>
            <person name="Tritt A."/>
            <person name="Yoshinaga Y."/>
            <person name="Zwiers L.-H."/>
            <person name="Turgeon B."/>
            <person name="Goodwin S."/>
            <person name="Spatafora J."/>
            <person name="Crous P."/>
            <person name="Grigoriev I."/>
        </authorList>
    </citation>
    <scope>NUCLEOTIDE SEQUENCE</scope>
    <source>
        <strain evidence="3">CBS 107.79</strain>
    </source>
</reference>
<feature type="compositionally biased region" description="Low complexity" evidence="1">
    <location>
        <begin position="184"/>
        <end position="196"/>
    </location>
</feature>
<organism evidence="3 4">
    <name type="scientific">Bimuria novae-zelandiae CBS 107.79</name>
    <dbReference type="NCBI Taxonomy" id="1447943"/>
    <lineage>
        <taxon>Eukaryota</taxon>
        <taxon>Fungi</taxon>
        <taxon>Dikarya</taxon>
        <taxon>Ascomycota</taxon>
        <taxon>Pezizomycotina</taxon>
        <taxon>Dothideomycetes</taxon>
        <taxon>Pleosporomycetidae</taxon>
        <taxon>Pleosporales</taxon>
        <taxon>Massarineae</taxon>
        <taxon>Didymosphaeriaceae</taxon>
        <taxon>Bimuria</taxon>
    </lineage>
</organism>
<evidence type="ECO:0000313" key="4">
    <source>
        <dbReference type="Proteomes" id="UP000800036"/>
    </source>
</evidence>